<dbReference type="InterPro" id="IPR021215">
    <property type="entry name" value="DUF2752"/>
</dbReference>
<keyword evidence="3" id="KW-1185">Reference proteome</keyword>
<organism evidence="2 3">
    <name type="scientific">Moryella indoligenes</name>
    <dbReference type="NCBI Taxonomy" id="371674"/>
    <lineage>
        <taxon>Bacteria</taxon>
        <taxon>Bacillati</taxon>
        <taxon>Bacillota</taxon>
        <taxon>Clostridia</taxon>
        <taxon>Lachnospirales</taxon>
        <taxon>Lachnospiraceae</taxon>
        <taxon>Moryella</taxon>
    </lineage>
</organism>
<protein>
    <recommendedName>
        <fullName evidence="4">DUF2752 domain-containing protein</fullName>
    </recommendedName>
</protein>
<reference evidence="2" key="1">
    <citation type="submission" date="2023-07" db="EMBL/GenBank/DDBJ databases">
        <title>Genomic Encyclopedia of Type Strains, Phase IV (KMG-IV): sequencing the most valuable type-strain genomes for metagenomic binning, comparative biology and taxonomic classification.</title>
        <authorList>
            <person name="Goeker M."/>
        </authorList>
    </citation>
    <scope>NUCLEOTIDE SEQUENCE</scope>
    <source>
        <strain evidence="2">DSM 19659</strain>
    </source>
</reference>
<keyword evidence="1" id="KW-0472">Membrane</keyword>
<feature type="transmembrane region" description="Helical" evidence="1">
    <location>
        <begin position="63"/>
        <end position="83"/>
    </location>
</feature>
<evidence type="ECO:0008006" key="4">
    <source>
        <dbReference type="Google" id="ProtNLM"/>
    </source>
</evidence>
<evidence type="ECO:0000256" key="1">
    <source>
        <dbReference type="SAM" id="Phobius"/>
    </source>
</evidence>
<accession>A0AAE4AL27</accession>
<gene>
    <name evidence="2" type="ORF">J2S20_000719</name>
</gene>
<name>A0AAE4AL27_9FIRM</name>
<dbReference type="Proteomes" id="UP001241537">
    <property type="component" value="Unassembled WGS sequence"/>
</dbReference>
<keyword evidence="1" id="KW-1133">Transmembrane helix</keyword>
<dbReference type="RefSeq" id="WP_170065352.1">
    <property type="nucleotide sequence ID" value="NZ_JAUSTO010000003.1"/>
</dbReference>
<comment type="caution">
    <text evidence="2">The sequence shown here is derived from an EMBL/GenBank/DDBJ whole genome shotgun (WGS) entry which is preliminary data.</text>
</comment>
<dbReference type="EMBL" id="JAUSTO010000003">
    <property type="protein sequence ID" value="MDQ0152037.1"/>
    <property type="molecule type" value="Genomic_DNA"/>
</dbReference>
<keyword evidence="1" id="KW-0812">Transmembrane</keyword>
<feature type="transmembrane region" description="Helical" evidence="1">
    <location>
        <begin position="95"/>
        <end position="118"/>
    </location>
</feature>
<evidence type="ECO:0000313" key="2">
    <source>
        <dbReference type="EMBL" id="MDQ0152037.1"/>
    </source>
</evidence>
<proteinExistence type="predicted"/>
<sequence>MNKKWKMLAHACVVLCLGIVYLEFVRRSGYGIPCLFHQCTGLECPGCGMTRAMIALLHFDLKAAWRMNALSVTLLPLLLLYLLFRKLKQRRTDELQFSVAELLLLLILLIGTLAYGVLRNLS</sequence>
<evidence type="ECO:0000313" key="3">
    <source>
        <dbReference type="Proteomes" id="UP001241537"/>
    </source>
</evidence>
<dbReference type="AlphaFoldDB" id="A0AAE4AL27"/>
<dbReference type="Pfam" id="PF10825">
    <property type="entry name" value="DUF2752"/>
    <property type="match status" value="1"/>
</dbReference>